<gene>
    <name evidence="4" type="ORF">S7711_02953</name>
</gene>
<dbReference type="InterPro" id="IPR056884">
    <property type="entry name" value="NPHP3-like_N"/>
</dbReference>
<dbReference type="Pfam" id="PF25053">
    <property type="entry name" value="DUF7791"/>
    <property type="match status" value="1"/>
</dbReference>
<sequence length="1072" mass="122663">MSGLEALGILCNILQLIDFGCKTAIQCKAIYDGNATVDDALQERAQTMMAAAREVKASYERAQTVEAKTLVGIATKCHDIAYELNKEVSAAISSYSASRGRFTSSIRAWARLRRGREKVEKLSKKLQDYTQLMEFTILPRTCFGSSNLEAIRIKQSEDFETISYDLQALVARIATGHTKVQDLVRREHEATRHQITREVQDSRTVVVSKFTNHLNNAERQVARKEQKDRLLRSFKYPEMNQRYNSIKGKQDVSLERLFCRYESMAVNNLGEHTEEPHLNEISLYIDEEEPVNPGSPNLRNEMEVTDRLWMKFVQWLQQPTSGSPFWLQGKPGSGKSTVMKYIADHPATLHHLDHWRPGAQLISHYFWKIGSKGQNSMQGLLATLIYSILSKNRTLIDKIYNTPSWNYESKETPFDWSLGEMEELFLTLLPEIPKPICVFIDGLDETCDADGPAKLLDFVFRLVQIDHIKVCVSSRAEWPFVQRLRHARKLLVQDLTLPDMRVYVRKRLHRPMERSGMSPKFNAMILDVLTHKSSGVFLWLELATRSIMSGMEKGDSESEIRARLDALPIALEALYQDMWARLNDDILVYRARAAEYFRLSMLNTPPFIVNPRSRKLTEHLSGNIHSFMLRRGLNTGKALAEVDQRWPYFREHAERTADDIRKRCAGLLEVDDFSGHDVHPNWWLWCQVRFFHRTAHDFLAETDFGQDLLNSSKATVTNSELFNPEQYIFLAKIAHKHEGFRWNVHDAILRLAEMMTDPGHAGILTSLQEIQALHDGDVLDMVPAWAQQSRRTVLKDDKRTFFTKALRNLSGGVTPWLPCTTKIAVMLISSGADPFEADYDCGNVLHDNICVCHSAFTISLTRPITESKKERSRSYGRGEPPGYDRQVTQMSLKWAMAMEPSKAILEESLWISMHLKRIPSEGDWIRWYSLEPISTSPEFDTLTLTMKVQLGFLLSVLSDHAEEPHPPLIANSIEAGMYQPSLCYILYSGTREGTPDELFSSVQCEKVYLVLDEHPFLDVIKKLFEPSNIADVFTFYEPTLNLLDNPAIVKEIDCMDMCTALVASNLNVRSFK</sequence>
<keyword evidence="5" id="KW-1185">Reference proteome</keyword>
<name>A0A084B2E7_STACB</name>
<dbReference type="PANTHER" id="PTHR10039">
    <property type="entry name" value="AMELOGENIN"/>
    <property type="match status" value="1"/>
</dbReference>
<evidence type="ECO:0000259" key="2">
    <source>
        <dbReference type="Pfam" id="PF24883"/>
    </source>
</evidence>
<dbReference type="Gene3D" id="3.40.50.300">
    <property type="entry name" value="P-loop containing nucleotide triphosphate hydrolases"/>
    <property type="match status" value="1"/>
</dbReference>
<dbReference type="PANTHER" id="PTHR10039:SF5">
    <property type="entry name" value="NACHT DOMAIN-CONTAINING PROTEIN"/>
    <property type="match status" value="1"/>
</dbReference>
<evidence type="ECO:0000259" key="3">
    <source>
        <dbReference type="Pfam" id="PF25053"/>
    </source>
</evidence>
<dbReference type="HOGENOM" id="CLU_002341_0_1_1"/>
<keyword evidence="1" id="KW-0677">Repeat</keyword>
<evidence type="ECO:0000313" key="5">
    <source>
        <dbReference type="Proteomes" id="UP000028045"/>
    </source>
</evidence>
<dbReference type="InterPro" id="IPR056693">
    <property type="entry name" value="DUF7791"/>
</dbReference>
<reference evidence="4 5" key="1">
    <citation type="journal article" date="2014" name="BMC Genomics">
        <title>Comparative genome sequencing reveals chemotype-specific gene clusters in the toxigenic black mold Stachybotrys.</title>
        <authorList>
            <person name="Semeiks J."/>
            <person name="Borek D."/>
            <person name="Otwinowski Z."/>
            <person name="Grishin N.V."/>
        </authorList>
    </citation>
    <scope>NUCLEOTIDE SEQUENCE [LARGE SCALE GENOMIC DNA]</scope>
    <source>
        <strain evidence="5">CBS 109288 / IBT 7711</strain>
    </source>
</reference>
<dbReference type="Proteomes" id="UP000028045">
    <property type="component" value="Unassembled WGS sequence"/>
</dbReference>
<evidence type="ECO:0000313" key="4">
    <source>
        <dbReference type="EMBL" id="KEY71726.1"/>
    </source>
</evidence>
<dbReference type="EMBL" id="KL648207">
    <property type="protein sequence ID" value="KEY71726.1"/>
    <property type="molecule type" value="Genomic_DNA"/>
</dbReference>
<evidence type="ECO:0000256" key="1">
    <source>
        <dbReference type="ARBA" id="ARBA00022737"/>
    </source>
</evidence>
<protein>
    <submittedName>
        <fullName evidence="4">Uncharacterized protein</fullName>
    </submittedName>
</protein>
<dbReference type="OrthoDB" id="5086500at2759"/>
<accession>A0A084B2E7</accession>
<feature type="domain" description="Nephrocystin 3-like N-terminal" evidence="2">
    <location>
        <begin position="311"/>
        <end position="475"/>
    </location>
</feature>
<dbReference type="InterPro" id="IPR027417">
    <property type="entry name" value="P-loop_NTPase"/>
</dbReference>
<dbReference type="SUPFAM" id="SSF52540">
    <property type="entry name" value="P-loop containing nucleoside triphosphate hydrolases"/>
    <property type="match status" value="1"/>
</dbReference>
<dbReference type="AlphaFoldDB" id="A0A084B2E7"/>
<feature type="domain" description="DUF7791" evidence="3">
    <location>
        <begin position="650"/>
        <end position="712"/>
    </location>
</feature>
<dbReference type="Pfam" id="PF24883">
    <property type="entry name" value="NPHP3_N"/>
    <property type="match status" value="1"/>
</dbReference>
<proteinExistence type="predicted"/>
<organism evidence="4 5">
    <name type="scientific">Stachybotrys chartarum (strain CBS 109288 / IBT 7711)</name>
    <name type="common">Toxic black mold</name>
    <name type="synonym">Stilbospora chartarum</name>
    <dbReference type="NCBI Taxonomy" id="1280523"/>
    <lineage>
        <taxon>Eukaryota</taxon>
        <taxon>Fungi</taxon>
        <taxon>Dikarya</taxon>
        <taxon>Ascomycota</taxon>
        <taxon>Pezizomycotina</taxon>
        <taxon>Sordariomycetes</taxon>
        <taxon>Hypocreomycetidae</taxon>
        <taxon>Hypocreales</taxon>
        <taxon>Stachybotryaceae</taxon>
        <taxon>Stachybotrys</taxon>
    </lineage>
</organism>